<keyword evidence="1" id="KW-0175">Coiled coil</keyword>
<keyword evidence="2" id="KW-1133">Transmembrane helix</keyword>
<evidence type="ECO:0000256" key="1">
    <source>
        <dbReference type="SAM" id="Coils"/>
    </source>
</evidence>
<dbReference type="EMBL" id="MEYI01000038">
    <property type="protein sequence ID" value="OGD23491.1"/>
    <property type="molecule type" value="Genomic_DNA"/>
</dbReference>
<evidence type="ECO:0000256" key="2">
    <source>
        <dbReference type="SAM" id="Phobius"/>
    </source>
</evidence>
<keyword evidence="2" id="KW-0812">Transmembrane</keyword>
<proteinExistence type="predicted"/>
<name>A0A1F5AYM6_9BACT</name>
<evidence type="ECO:0000313" key="3">
    <source>
        <dbReference type="EMBL" id="OGD23491.1"/>
    </source>
</evidence>
<protein>
    <recommendedName>
        <fullName evidence="5">DUF4012 domain-containing protein</fullName>
    </recommendedName>
</protein>
<accession>A0A1F5AYM6</accession>
<dbReference type="InterPro" id="IPR025101">
    <property type="entry name" value="DUF4012"/>
</dbReference>
<dbReference type="AlphaFoldDB" id="A0A1F5AYM6"/>
<evidence type="ECO:0000313" key="4">
    <source>
        <dbReference type="Proteomes" id="UP000176639"/>
    </source>
</evidence>
<dbReference type="Proteomes" id="UP000176639">
    <property type="component" value="Unassembled WGS sequence"/>
</dbReference>
<gene>
    <name evidence="3" type="ORF">A2Z10_03175</name>
</gene>
<sequence length="676" mass="74064">MDDNYFYGAERDIPIDISHDPKEGTQFARFYLDRANQNSNIYFVEQQEEIAASRARAQHEEKKREPQASPLGMMWRLAWLFAGAGAIALALFIVPHVIPVGQQAHQADYTDAYAYVLAAQRSVFALDIGDALKGFHSARARITPKSDQTSGMASVIGAMRSFIAQNMTPASTLDAVLADVVDRSAASAAPLADLSFASFFRADKGEAAGDIIERAFSETKNAEAAIENAERALIIAEENGESTALRAELGPKLSLMKANLERYAADLTLASWALGVEYPRRFLIIAQDSATARATGGVIRSLGVVTAQKGAITDILFDEVYNIDGQLQTNVIPPEPIQKVATAWAIHDANWFFDFPLSARKIAYFYEKAGGKRIDGVIAINDRMLKNILSVTGPITGKDTARVNAESGTIAGDPAALSALTNVLRALDGEKAAEAMHVIIRGLQEKNAMVWVSDRDYGEAVRKKGWDGAIVEHNNADYLAVVASDIQGVGNEEIQGNILKETMIHENGEMTHTVVVEFPRAKNMPDEKLRYLRVYVPRGSELLEASQGSIQRIVPQIDYAQERFIADEDLAVSVRTLERDEEKGVDVYEESGMTVFALWMPFDEKGARAVFQYATPPHLSATTSLSSVFQKQSGLDMTLHFSVIAPEGKTVSSQNGFNGEFHDTLTRDTPFVMTIQ</sequence>
<organism evidence="3 4">
    <name type="scientific">Candidatus Azambacteria bacterium RBG_16_47_10</name>
    <dbReference type="NCBI Taxonomy" id="1797292"/>
    <lineage>
        <taxon>Bacteria</taxon>
        <taxon>Candidatus Azamiibacteriota</taxon>
    </lineage>
</organism>
<keyword evidence="2" id="KW-0472">Membrane</keyword>
<evidence type="ECO:0008006" key="5">
    <source>
        <dbReference type="Google" id="ProtNLM"/>
    </source>
</evidence>
<feature type="coiled-coil region" evidence="1">
    <location>
        <begin position="212"/>
        <end position="239"/>
    </location>
</feature>
<dbReference type="Pfam" id="PF13196">
    <property type="entry name" value="DUF4012"/>
    <property type="match status" value="1"/>
</dbReference>
<comment type="caution">
    <text evidence="3">The sequence shown here is derived from an EMBL/GenBank/DDBJ whole genome shotgun (WGS) entry which is preliminary data.</text>
</comment>
<feature type="transmembrane region" description="Helical" evidence="2">
    <location>
        <begin position="77"/>
        <end position="98"/>
    </location>
</feature>
<reference evidence="3 4" key="1">
    <citation type="journal article" date="2016" name="Nat. Commun.">
        <title>Thousands of microbial genomes shed light on interconnected biogeochemical processes in an aquifer system.</title>
        <authorList>
            <person name="Anantharaman K."/>
            <person name="Brown C.T."/>
            <person name="Hug L.A."/>
            <person name="Sharon I."/>
            <person name="Castelle C.J."/>
            <person name="Probst A.J."/>
            <person name="Thomas B.C."/>
            <person name="Singh A."/>
            <person name="Wilkins M.J."/>
            <person name="Karaoz U."/>
            <person name="Brodie E.L."/>
            <person name="Williams K.H."/>
            <person name="Hubbard S.S."/>
            <person name="Banfield J.F."/>
        </authorList>
    </citation>
    <scope>NUCLEOTIDE SEQUENCE [LARGE SCALE GENOMIC DNA]</scope>
</reference>